<evidence type="ECO:0000313" key="1">
    <source>
        <dbReference type="EMBL" id="OWK43783.1"/>
    </source>
</evidence>
<sequence>MTLLALAALVAMGATNKPDFLVRDPVNGDGSPKCLPTKAHQANLGHLRALIKGDITRDVIAGRRSLLEAAAFFRSLNALPGTLKTHLPEPPSGLFSGTDEGRICWHVILAVRGLLIHHPNESPDFEETVVARLVAEFEDEMCYRGEVNLTDPPPVAVQRLLDQAWHDWAAERRIGWYSESSASESFAKHGH</sequence>
<dbReference type="Proteomes" id="UP000214646">
    <property type="component" value="Unassembled WGS sequence"/>
</dbReference>
<gene>
    <name evidence="1" type="ORF">FRUB_03382</name>
</gene>
<dbReference type="EMBL" id="NIDE01000004">
    <property type="protein sequence ID" value="OWK43783.1"/>
    <property type="molecule type" value="Genomic_DNA"/>
</dbReference>
<comment type="caution">
    <text evidence="1">The sequence shown here is derived from an EMBL/GenBank/DDBJ whole genome shotgun (WGS) entry which is preliminary data.</text>
</comment>
<name>A0A225DRR1_9BACT</name>
<organism evidence="1 2">
    <name type="scientific">Fimbriiglobus ruber</name>
    <dbReference type="NCBI Taxonomy" id="1908690"/>
    <lineage>
        <taxon>Bacteria</taxon>
        <taxon>Pseudomonadati</taxon>
        <taxon>Planctomycetota</taxon>
        <taxon>Planctomycetia</taxon>
        <taxon>Gemmatales</taxon>
        <taxon>Gemmataceae</taxon>
        <taxon>Fimbriiglobus</taxon>
    </lineage>
</organism>
<accession>A0A225DRR1</accession>
<protein>
    <submittedName>
        <fullName evidence="1">Uncharacterized protein</fullName>
    </submittedName>
</protein>
<proteinExistence type="predicted"/>
<keyword evidence="2" id="KW-1185">Reference proteome</keyword>
<evidence type="ECO:0000313" key="2">
    <source>
        <dbReference type="Proteomes" id="UP000214646"/>
    </source>
</evidence>
<dbReference type="AlphaFoldDB" id="A0A225DRR1"/>
<reference evidence="2" key="1">
    <citation type="submission" date="2017-06" db="EMBL/GenBank/DDBJ databases">
        <title>Genome analysis of Fimbriiglobus ruber SP5, the first member of the order Planctomycetales with confirmed chitinolytic capability.</title>
        <authorList>
            <person name="Ravin N.V."/>
            <person name="Rakitin A.L."/>
            <person name="Ivanova A.A."/>
            <person name="Beletsky A.V."/>
            <person name="Kulichevskaya I.S."/>
            <person name="Mardanov A.V."/>
            <person name="Dedysh S.N."/>
        </authorList>
    </citation>
    <scope>NUCLEOTIDE SEQUENCE [LARGE SCALE GENOMIC DNA]</scope>
    <source>
        <strain evidence="2">SP5</strain>
    </source>
</reference>